<comment type="caution">
    <text evidence="2">The sequence shown here is derived from an EMBL/GenBank/DDBJ whole genome shotgun (WGS) entry which is preliminary data.</text>
</comment>
<evidence type="ECO:0000256" key="1">
    <source>
        <dbReference type="SAM" id="MobiDB-lite"/>
    </source>
</evidence>
<evidence type="ECO:0000313" key="3">
    <source>
        <dbReference type="Proteomes" id="UP001049176"/>
    </source>
</evidence>
<dbReference type="Proteomes" id="UP001049176">
    <property type="component" value="Chromosome 1"/>
</dbReference>
<dbReference type="EMBL" id="CM032181">
    <property type="protein sequence ID" value="KAG7098286.1"/>
    <property type="molecule type" value="Genomic_DNA"/>
</dbReference>
<feature type="compositionally biased region" description="Low complexity" evidence="1">
    <location>
        <begin position="20"/>
        <end position="32"/>
    </location>
</feature>
<reference evidence="2" key="1">
    <citation type="journal article" date="2021" name="Genome Biol. Evol.">
        <title>The assembled and annotated genome of the fairy-ring fungus Marasmius oreades.</title>
        <authorList>
            <person name="Hiltunen M."/>
            <person name="Ament-Velasquez S.L."/>
            <person name="Johannesson H."/>
        </authorList>
    </citation>
    <scope>NUCLEOTIDE SEQUENCE</scope>
    <source>
        <strain evidence="2">03SP1</strain>
    </source>
</reference>
<dbReference type="RefSeq" id="XP_043014756.1">
    <property type="nucleotide sequence ID" value="XM_043146056.1"/>
</dbReference>
<protein>
    <submittedName>
        <fullName evidence="2">Uncharacterized protein</fullName>
    </submittedName>
</protein>
<proteinExistence type="predicted"/>
<evidence type="ECO:0000313" key="2">
    <source>
        <dbReference type="EMBL" id="KAG7098286.1"/>
    </source>
</evidence>
<organism evidence="2 3">
    <name type="scientific">Marasmius oreades</name>
    <name type="common">fairy-ring Marasmius</name>
    <dbReference type="NCBI Taxonomy" id="181124"/>
    <lineage>
        <taxon>Eukaryota</taxon>
        <taxon>Fungi</taxon>
        <taxon>Dikarya</taxon>
        <taxon>Basidiomycota</taxon>
        <taxon>Agaricomycotina</taxon>
        <taxon>Agaricomycetes</taxon>
        <taxon>Agaricomycetidae</taxon>
        <taxon>Agaricales</taxon>
        <taxon>Marasmiineae</taxon>
        <taxon>Marasmiaceae</taxon>
        <taxon>Marasmius</taxon>
    </lineage>
</organism>
<feature type="compositionally biased region" description="Polar residues" evidence="1">
    <location>
        <begin position="1"/>
        <end position="13"/>
    </location>
</feature>
<dbReference type="GeneID" id="66069325"/>
<sequence>MTTESPTFNIGTMSSPPPYSASSPSPGYSSDPAHNERRLVYQRRPLYDTVRDGIFVHKEDKVTLILDSQIQGTTLPEYGRRSVVSGTIILDEPQVIAEVKTELKGRAQFLTLAQGFSDREIFCVSEVLYTRDQTDDDCPPSLVLSSLFPPTFQAGEVSCPLPPSCDEILCGDSNQYARVSYSFTVIITKLRGRKASVLLGKNRRYFSVLLKYRPRSRPPRPVTINHSLLSTIKVCPEEWQQSVTSIEPRFPGSDSLQPISCQLFLPSVGVFELKETIPFHVQLVGPSGAFSRLCQGDRSHPPIKVNLCRQLVLDIEGRRVSTVFSLGEGKVAFAPRLDSGQHGTALNFEGQVQVSAPDITVPTFDSGIIAARDFVSVELSPKTASTTQLFAPFRHTHVAKLVTDPWCDVPNPFG</sequence>
<gene>
    <name evidence="2" type="ORF">E1B28_000249</name>
</gene>
<dbReference type="KEGG" id="more:E1B28_000249"/>
<accession>A0A9P7V0V6</accession>
<feature type="region of interest" description="Disordered" evidence="1">
    <location>
        <begin position="1"/>
        <end position="33"/>
    </location>
</feature>
<dbReference type="AlphaFoldDB" id="A0A9P7V0V6"/>
<dbReference type="OrthoDB" id="3252135at2759"/>
<keyword evidence="3" id="KW-1185">Reference proteome</keyword>
<name>A0A9P7V0V6_9AGAR</name>